<name>A0ABW4V9A5_9MICO</name>
<feature type="region of interest" description="Disordered" evidence="1">
    <location>
        <begin position="117"/>
        <end position="140"/>
    </location>
</feature>
<keyword evidence="4" id="KW-1185">Reference proteome</keyword>
<evidence type="ECO:0000256" key="2">
    <source>
        <dbReference type="SAM" id="Phobius"/>
    </source>
</evidence>
<evidence type="ECO:0000313" key="3">
    <source>
        <dbReference type="EMBL" id="MFD2026613.1"/>
    </source>
</evidence>
<protein>
    <recommendedName>
        <fullName evidence="5">DUF3784 domain-containing protein</fullName>
    </recommendedName>
</protein>
<keyword evidence="2" id="KW-0812">Transmembrane</keyword>
<dbReference type="Proteomes" id="UP001597338">
    <property type="component" value="Unassembled WGS sequence"/>
</dbReference>
<feature type="transmembrane region" description="Helical" evidence="2">
    <location>
        <begin position="73"/>
        <end position="90"/>
    </location>
</feature>
<proteinExistence type="predicted"/>
<evidence type="ECO:0000256" key="1">
    <source>
        <dbReference type="SAM" id="MobiDB-lite"/>
    </source>
</evidence>
<comment type="caution">
    <text evidence="3">The sequence shown here is derived from an EMBL/GenBank/DDBJ whole genome shotgun (WGS) entry which is preliminary data.</text>
</comment>
<dbReference type="RefSeq" id="WP_377198432.1">
    <property type="nucleotide sequence ID" value="NZ_JBHUHF010000001.1"/>
</dbReference>
<organism evidence="3 4">
    <name type="scientific">Promicromonospora aerolata</name>
    <dbReference type="NCBI Taxonomy" id="195749"/>
    <lineage>
        <taxon>Bacteria</taxon>
        <taxon>Bacillati</taxon>
        <taxon>Actinomycetota</taxon>
        <taxon>Actinomycetes</taxon>
        <taxon>Micrococcales</taxon>
        <taxon>Promicromonosporaceae</taxon>
        <taxon>Promicromonospora</taxon>
    </lineage>
</organism>
<reference evidence="4" key="1">
    <citation type="journal article" date="2019" name="Int. J. Syst. Evol. Microbiol.">
        <title>The Global Catalogue of Microorganisms (GCM) 10K type strain sequencing project: providing services to taxonomists for standard genome sequencing and annotation.</title>
        <authorList>
            <consortium name="The Broad Institute Genomics Platform"/>
            <consortium name="The Broad Institute Genome Sequencing Center for Infectious Disease"/>
            <person name="Wu L."/>
            <person name="Ma J."/>
        </authorList>
    </citation>
    <scope>NUCLEOTIDE SEQUENCE [LARGE SCALE GENOMIC DNA]</scope>
    <source>
        <strain evidence="4">CCM 7043</strain>
    </source>
</reference>
<evidence type="ECO:0008006" key="5">
    <source>
        <dbReference type="Google" id="ProtNLM"/>
    </source>
</evidence>
<evidence type="ECO:0000313" key="4">
    <source>
        <dbReference type="Proteomes" id="UP001597338"/>
    </source>
</evidence>
<feature type="transmembrane region" description="Helical" evidence="2">
    <location>
        <begin position="39"/>
        <end position="61"/>
    </location>
</feature>
<sequence length="140" mass="15458">MTLYLIGLIIWRSLGYGKPINLSVEAKKFWGDMDEAAASVRAGIYLALGGLNLSVGALLVGIFGRSILQRGGFFEYFIFSFLGLILLAWSERQFAWPGFLVPADARGTRGLFRARREERRRARRGNGANGESSQGARPDS</sequence>
<keyword evidence="2" id="KW-0472">Membrane</keyword>
<accession>A0ABW4V9A5</accession>
<gene>
    <name evidence="3" type="ORF">ACFSL2_13945</name>
</gene>
<dbReference type="EMBL" id="JBHUHF010000001">
    <property type="protein sequence ID" value="MFD2026613.1"/>
    <property type="molecule type" value="Genomic_DNA"/>
</dbReference>
<keyword evidence="2" id="KW-1133">Transmembrane helix</keyword>